<organism evidence="2 3">
    <name type="scientific">Pontixanthobacter luteolus</name>
    <dbReference type="NCBI Taxonomy" id="295089"/>
    <lineage>
        <taxon>Bacteria</taxon>
        <taxon>Pseudomonadati</taxon>
        <taxon>Pseudomonadota</taxon>
        <taxon>Alphaproteobacteria</taxon>
        <taxon>Sphingomonadales</taxon>
        <taxon>Erythrobacteraceae</taxon>
        <taxon>Pontixanthobacter</taxon>
    </lineage>
</organism>
<dbReference type="Proteomes" id="UP000471435">
    <property type="component" value="Unassembled WGS sequence"/>
</dbReference>
<dbReference type="OrthoDB" id="7605680at2"/>
<evidence type="ECO:0000313" key="2">
    <source>
        <dbReference type="EMBL" id="MXP45958.1"/>
    </source>
</evidence>
<gene>
    <name evidence="2" type="ORF">GRI43_00945</name>
</gene>
<keyword evidence="1" id="KW-0812">Transmembrane</keyword>
<evidence type="ECO:0000313" key="3">
    <source>
        <dbReference type="Proteomes" id="UP000471435"/>
    </source>
</evidence>
<feature type="transmembrane region" description="Helical" evidence="1">
    <location>
        <begin position="12"/>
        <end position="35"/>
    </location>
</feature>
<name>A0A6I4UW59_9SPHN</name>
<keyword evidence="1" id="KW-0472">Membrane</keyword>
<proteinExistence type="predicted"/>
<accession>A0A6I4UW59</accession>
<sequence length="113" mass="12988">MRRSLISPQNTLWQNVWGVLAAAIVIPIALLLKLVMLPFDRPMKRTPEEVEGYLRDFIEGTGEEWDWDDFVSIEIADTRLDSIRERASKFPDVGSEELNALLREAEELSSVRD</sequence>
<dbReference type="RefSeq" id="WP_160729248.1">
    <property type="nucleotide sequence ID" value="NZ_WTYP01000001.1"/>
</dbReference>
<reference evidence="2 3" key="1">
    <citation type="submission" date="2019-12" db="EMBL/GenBank/DDBJ databases">
        <title>Genomic-based taxomic classification of the family Erythrobacteraceae.</title>
        <authorList>
            <person name="Xu L."/>
        </authorList>
    </citation>
    <scope>NUCLEOTIDE SEQUENCE [LARGE SCALE GENOMIC DNA]</scope>
    <source>
        <strain evidence="2 3">SW-109</strain>
    </source>
</reference>
<keyword evidence="1" id="KW-1133">Transmembrane helix</keyword>
<evidence type="ECO:0000256" key="1">
    <source>
        <dbReference type="SAM" id="Phobius"/>
    </source>
</evidence>
<dbReference type="AlphaFoldDB" id="A0A6I4UW59"/>
<dbReference type="EMBL" id="WTYP01000001">
    <property type="protein sequence ID" value="MXP45958.1"/>
    <property type="molecule type" value="Genomic_DNA"/>
</dbReference>
<comment type="caution">
    <text evidence="2">The sequence shown here is derived from an EMBL/GenBank/DDBJ whole genome shotgun (WGS) entry which is preliminary data.</text>
</comment>
<keyword evidence="3" id="KW-1185">Reference proteome</keyword>
<protein>
    <submittedName>
        <fullName evidence="2">Uncharacterized protein</fullName>
    </submittedName>
</protein>